<comment type="caution">
    <text evidence="6">The sequence shown here is derived from an EMBL/GenBank/DDBJ whole genome shotgun (WGS) entry which is preliminary data.</text>
</comment>
<evidence type="ECO:0008006" key="8">
    <source>
        <dbReference type="Google" id="ProtNLM"/>
    </source>
</evidence>
<feature type="transmembrane region" description="Helical" evidence="5">
    <location>
        <begin position="39"/>
        <end position="56"/>
    </location>
</feature>
<evidence type="ECO:0000313" key="6">
    <source>
        <dbReference type="EMBL" id="MCV9888421.1"/>
    </source>
</evidence>
<evidence type="ECO:0000256" key="2">
    <source>
        <dbReference type="ARBA" id="ARBA00022692"/>
    </source>
</evidence>
<feature type="transmembrane region" description="Helical" evidence="5">
    <location>
        <begin position="68"/>
        <end position="85"/>
    </location>
</feature>
<evidence type="ECO:0000256" key="3">
    <source>
        <dbReference type="ARBA" id="ARBA00022989"/>
    </source>
</evidence>
<accession>A0ABT3DNK1</accession>
<keyword evidence="2 5" id="KW-0812">Transmembrane</keyword>
<dbReference type="PANTHER" id="PTHR12714:SF25">
    <property type="entry name" value="CONSERVED HYPOTHETICAL MEMBRANE PROTEIN"/>
    <property type="match status" value="1"/>
</dbReference>
<dbReference type="Proteomes" id="UP001526147">
    <property type="component" value="Unassembled WGS sequence"/>
</dbReference>
<dbReference type="Pfam" id="PF04140">
    <property type="entry name" value="ICMT"/>
    <property type="match status" value="1"/>
</dbReference>
<name>A0ABT3DNK1_9BACI</name>
<gene>
    <name evidence="6" type="ORF">OIH86_22475</name>
</gene>
<evidence type="ECO:0000313" key="7">
    <source>
        <dbReference type="Proteomes" id="UP001526147"/>
    </source>
</evidence>
<evidence type="ECO:0000256" key="5">
    <source>
        <dbReference type="SAM" id="Phobius"/>
    </source>
</evidence>
<sequence length="182" mass="21826">MFYIVFFFLIIQRITELFIARKNEKWMKKRGGIEHGKDHYPYIVSLHLLFLISFFIEVQVFQRELTDIWFVMFPILFVTQFMRYWSVFSLGNYWNTKIMIVPGDVVISRGPYKFVKHPNYIVVAVEILLLPLLFHAYITAILFTILNVVMMTIRIPAEESALQAYMNYHEVFPIKSRFLPKR</sequence>
<dbReference type="EMBL" id="JAOYEY010000050">
    <property type="protein sequence ID" value="MCV9888421.1"/>
    <property type="molecule type" value="Genomic_DNA"/>
</dbReference>
<organism evidence="6 7">
    <name type="scientific">Metabacillus halosaccharovorans</name>
    <dbReference type="NCBI Taxonomy" id="930124"/>
    <lineage>
        <taxon>Bacteria</taxon>
        <taxon>Bacillati</taxon>
        <taxon>Bacillota</taxon>
        <taxon>Bacilli</taxon>
        <taxon>Bacillales</taxon>
        <taxon>Bacillaceae</taxon>
        <taxon>Metabacillus</taxon>
    </lineage>
</organism>
<comment type="subcellular location">
    <subcellularLocation>
        <location evidence="1">Membrane</location>
        <topology evidence="1">Multi-pass membrane protein</topology>
    </subcellularLocation>
</comment>
<dbReference type="RefSeq" id="WP_264144518.1">
    <property type="nucleotide sequence ID" value="NZ_JAOYEY010000050.1"/>
</dbReference>
<evidence type="ECO:0000256" key="1">
    <source>
        <dbReference type="ARBA" id="ARBA00004141"/>
    </source>
</evidence>
<feature type="transmembrane region" description="Helical" evidence="5">
    <location>
        <begin position="120"/>
        <end position="146"/>
    </location>
</feature>
<reference evidence="6 7" key="1">
    <citation type="submission" date="2022-10" db="EMBL/GenBank/DDBJ databases">
        <title>Draft genome assembly of moderately radiation resistant bacterium Metabacillus halosaccharovorans.</title>
        <authorList>
            <person name="Pal S."/>
            <person name="Gopinathan A."/>
        </authorList>
    </citation>
    <scope>NUCLEOTIDE SEQUENCE [LARGE SCALE GENOMIC DNA]</scope>
    <source>
        <strain evidence="6 7">VITHBRA001</strain>
    </source>
</reference>
<proteinExistence type="predicted"/>
<evidence type="ECO:0000256" key="4">
    <source>
        <dbReference type="ARBA" id="ARBA00023136"/>
    </source>
</evidence>
<protein>
    <recommendedName>
        <fullName evidence="8">Isoprenylcysteine carboxyl methyltransferase</fullName>
    </recommendedName>
</protein>
<keyword evidence="4 5" id="KW-0472">Membrane</keyword>
<dbReference type="Gene3D" id="1.20.120.1630">
    <property type="match status" value="1"/>
</dbReference>
<dbReference type="InterPro" id="IPR007269">
    <property type="entry name" value="ICMT_MeTrfase"/>
</dbReference>
<keyword evidence="7" id="KW-1185">Reference proteome</keyword>
<dbReference type="PANTHER" id="PTHR12714">
    <property type="entry name" value="PROTEIN-S ISOPRENYLCYSTEINE O-METHYLTRANSFERASE"/>
    <property type="match status" value="1"/>
</dbReference>
<keyword evidence="3 5" id="KW-1133">Transmembrane helix</keyword>